<keyword evidence="3" id="KW-0862">Zinc</keyword>
<dbReference type="Pfam" id="PF08450">
    <property type="entry name" value="SGL"/>
    <property type="match status" value="1"/>
</dbReference>
<dbReference type="Proteomes" id="UP000051936">
    <property type="component" value="Unassembled WGS sequence"/>
</dbReference>
<dbReference type="PRINTS" id="PR01790">
    <property type="entry name" value="SMP30FAMILY"/>
</dbReference>
<feature type="binding site" evidence="3">
    <location>
        <position position="197"/>
    </location>
    <ligand>
        <name>a divalent metal cation</name>
        <dbReference type="ChEBI" id="CHEBI:60240"/>
    </ligand>
</feature>
<dbReference type="GO" id="GO:0005509">
    <property type="term" value="F:calcium ion binding"/>
    <property type="evidence" value="ECO:0007669"/>
    <property type="project" value="TreeGrafter"/>
</dbReference>
<dbReference type="InterPro" id="IPR005511">
    <property type="entry name" value="SMP-30"/>
</dbReference>
<dbReference type="OrthoDB" id="2633250at2"/>
<evidence type="ECO:0000256" key="2">
    <source>
        <dbReference type="PIRSR" id="PIRSR605511-1"/>
    </source>
</evidence>
<comment type="cofactor">
    <cofactor evidence="3">
        <name>Zn(2+)</name>
        <dbReference type="ChEBI" id="CHEBI:29105"/>
    </cofactor>
    <text evidence="3">Binds 1 divalent metal cation per subunit.</text>
</comment>
<protein>
    <submittedName>
        <fullName evidence="5">Transcriptional regulator</fullName>
    </submittedName>
</protein>
<name>A0A0R3DNB3_9BRAD</name>
<evidence type="ECO:0000256" key="1">
    <source>
        <dbReference type="ARBA" id="ARBA00008853"/>
    </source>
</evidence>
<dbReference type="SUPFAM" id="SSF63829">
    <property type="entry name" value="Calcium-dependent phosphotriesterase"/>
    <property type="match status" value="1"/>
</dbReference>
<dbReference type="Gene3D" id="2.120.10.30">
    <property type="entry name" value="TolB, C-terminal domain"/>
    <property type="match status" value="1"/>
</dbReference>
<dbReference type="InterPro" id="IPR013658">
    <property type="entry name" value="SGL"/>
</dbReference>
<feature type="binding site" evidence="3">
    <location>
        <position position="100"/>
    </location>
    <ligand>
        <name>substrate</name>
    </ligand>
</feature>
<dbReference type="EMBL" id="LJYG01000094">
    <property type="protein sequence ID" value="KRQ08303.1"/>
    <property type="molecule type" value="Genomic_DNA"/>
</dbReference>
<comment type="caution">
    <text evidence="5">The sequence shown here is derived from an EMBL/GenBank/DDBJ whole genome shotgun (WGS) entry which is preliminary data.</text>
</comment>
<gene>
    <name evidence="5" type="ORF">AOQ71_22715</name>
</gene>
<dbReference type="RefSeq" id="WP_057751243.1">
    <property type="nucleotide sequence ID" value="NZ_LJYG01000094.1"/>
</dbReference>
<feature type="binding site" evidence="3">
    <location>
        <position position="102"/>
    </location>
    <ligand>
        <name>substrate</name>
    </ligand>
</feature>
<organism evidence="5 6">
    <name type="scientific">Bradyrhizobium manausense</name>
    <dbReference type="NCBI Taxonomy" id="989370"/>
    <lineage>
        <taxon>Bacteria</taxon>
        <taxon>Pseudomonadati</taxon>
        <taxon>Pseudomonadota</taxon>
        <taxon>Alphaproteobacteria</taxon>
        <taxon>Hyphomicrobiales</taxon>
        <taxon>Nitrobacteraceae</taxon>
        <taxon>Bradyrhizobium</taxon>
    </lineage>
</organism>
<evidence type="ECO:0000313" key="5">
    <source>
        <dbReference type="EMBL" id="KRQ08303.1"/>
    </source>
</evidence>
<dbReference type="PANTHER" id="PTHR10907">
    <property type="entry name" value="REGUCALCIN"/>
    <property type="match status" value="1"/>
</dbReference>
<dbReference type="InterPro" id="IPR011042">
    <property type="entry name" value="6-blade_b-propeller_TolB-like"/>
</dbReference>
<dbReference type="STRING" id="989370.AOQ71_22715"/>
<evidence type="ECO:0000259" key="4">
    <source>
        <dbReference type="Pfam" id="PF08450"/>
    </source>
</evidence>
<accession>A0A0R3DNB3</accession>
<feature type="binding site" evidence="3">
    <location>
        <position position="17"/>
    </location>
    <ligand>
        <name>a divalent metal cation</name>
        <dbReference type="ChEBI" id="CHEBI:60240"/>
    </ligand>
</feature>
<keyword evidence="6" id="KW-1185">Reference proteome</keyword>
<dbReference type="AlphaFoldDB" id="A0A0R3DNB3"/>
<dbReference type="GO" id="GO:0004341">
    <property type="term" value="F:gluconolactonase activity"/>
    <property type="evidence" value="ECO:0007669"/>
    <property type="project" value="TreeGrafter"/>
</dbReference>
<proteinExistence type="inferred from homology"/>
<dbReference type="PANTHER" id="PTHR10907:SF47">
    <property type="entry name" value="REGUCALCIN"/>
    <property type="match status" value="1"/>
</dbReference>
<feature type="binding site" evidence="3">
    <location>
        <position position="147"/>
    </location>
    <ligand>
        <name>a divalent metal cation</name>
        <dbReference type="ChEBI" id="CHEBI:60240"/>
    </ligand>
</feature>
<evidence type="ECO:0000313" key="6">
    <source>
        <dbReference type="Proteomes" id="UP000051936"/>
    </source>
</evidence>
<sequence>MALQVSRISATAAQLGESPLWDAERQRLYWVDGVARRVHAYEPARDDTRHWDVPSMIGSVALVQGDALVVALVDGIYQLDLGSGSLTSLFLPEPRDIRVRFNDGKVDRWGRFLCGTMGVYAEPLGQLFRMDAAGAHTVLADGIRISNALCFSPDGRTMYFADSLDRAIRAYRYGPGDKPDREPRIVIDTAPYHSGPDGATVDCDGCLWVALVQVGKIARFTPEGTLDRLIDAPTDLPSSVAFGGPDLSTLYVTSIKDSGSGRAVSRHPDGGFLFAIEGLGVTGLPEAQFRVQPNSFPTRTTS</sequence>
<reference evidence="5 6" key="1">
    <citation type="submission" date="2015-09" db="EMBL/GenBank/DDBJ databases">
        <title>Draft Genome Sequence of Bradyrhizobium manausense Strain BR 3351T, a Novel Symbiotic Nitrogen-Fixing Alphaproteobacterium Isolated from Brazilian Amazon Rain Forest.</title>
        <authorList>
            <person name="De Araujo J.L."/>
            <person name="Zilli J.E."/>
        </authorList>
    </citation>
    <scope>NUCLEOTIDE SEQUENCE [LARGE SCALE GENOMIC DNA]</scope>
    <source>
        <strain evidence="5 6">BR3351</strain>
    </source>
</reference>
<evidence type="ECO:0000256" key="3">
    <source>
        <dbReference type="PIRSR" id="PIRSR605511-2"/>
    </source>
</evidence>
<comment type="similarity">
    <text evidence="1">Belongs to the SMP-30/CGR1 family.</text>
</comment>
<feature type="domain" description="SMP-30/Gluconolactonase/LRE-like region" evidence="4">
    <location>
        <begin position="15"/>
        <end position="255"/>
    </location>
</feature>
<feature type="active site" description="Proton donor/acceptor" evidence="2">
    <location>
        <position position="197"/>
    </location>
</feature>
<keyword evidence="3" id="KW-0479">Metal-binding</keyword>
<dbReference type="GO" id="GO:0019853">
    <property type="term" value="P:L-ascorbic acid biosynthetic process"/>
    <property type="evidence" value="ECO:0007669"/>
    <property type="project" value="TreeGrafter"/>
</dbReference>